<evidence type="ECO:0008006" key="4">
    <source>
        <dbReference type="Google" id="ProtNLM"/>
    </source>
</evidence>
<sequence>MKLLKPIVGAISGSVMATIVCWGGLYLFGVLILHGRGSLFDTNPHVANLFFVGWFVSLVVASVIGGWRGYVCGRNRERKKRKGD</sequence>
<keyword evidence="1" id="KW-1133">Transmembrane helix</keyword>
<keyword evidence="1" id="KW-0812">Transmembrane</keyword>
<dbReference type="RefSeq" id="WP_155420244.1">
    <property type="nucleotide sequence ID" value="NZ_CP183461.1"/>
</dbReference>
<organism evidence="2 3">
    <name type="scientific">Burkholderia theae</name>
    <dbReference type="NCBI Taxonomy" id="3143496"/>
    <lineage>
        <taxon>Bacteria</taxon>
        <taxon>Pseudomonadati</taxon>
        <taxon>Pseudomonadota</taxon>
        <taxon>Betaproteobacteria</taxon>
        <taxon>Burkholderiales</taxon>
        <taxon>Burkholderiaceae</taxon>
        <taxon>Burkholderia</taxon>
    </lineage>
</organism>
<keyword evidence="3" id="KW-1185">Reference proteome</keyword>
<proteinExistence type="predicted"/>
<gene>
    <name evidence="2" type="ORF">VOI36_15510</name>
</gene>
<evidence type="ECO:0000256" key="1">
    <source>
        <dbReference type="SAM" id="Phobius"/>
    </source>
</evidence>
<evidence type="ECO:0000313" key="2">
    <source>
        <dbReference type="EMBL" id="MEN2471305.1"/>
    </source>
</evidence>
<feature type="transmembrane region" description="Helical" evidence="1">
    <location>
        <begin position="7"/>
        <end position="29"/>
    </location>
</feature>
<keyword evidence="1" id="KW-0472">Membrane</keyword>
<name>A0ABU9WGX6_9BURK</name>
<feature type="transmembrane region" description="Helical" evidence="1">
    <location>
        <begin position="49"/>
        <end position="71"/>
    </location>
</feature>
<dbReference type="Proteomes" id="UP001466933">
    <property type="component" value="Unassembled WGS sequence"/>
</dbReference>
<reference evidence="2 3" key="1">
    <citation type="submission" date="2024-05" db="EMBL/GenBank/DDBJ databases">
        <title>Burkholderia sp. Nov. a novel bacteria isolated from rhizosphere soil of Camellia sinensis.</title>
        <authorList>
            <person name="Dong Y."/>
        </authorList>
    </citation>
    <scope>NUCLEOTIDE SEQUENCE [LARGE SCALE GENOMIC DNA]</scope>
    <source>
        <strain evidence="2 3">GS2Y</strain>
    </source>
</reference>
<protein>
    <recommendedName>
        <fullName evidence="4">DUF3955 domain-containing protein</fullName>
    </recommendedName>
</protein>
<comment type="caution">
    <text evidence="2">The sequence shown here is derived from an EMBL/GenBank/DDBJ whole genome shotgun (WGS) entry which is preliminary data.</text>
</comment>
<evidence type="ECO:0000313" key="3">
    <source>
        <dbReference type="Proteomes" id="UP001466933"/>
    </source>
</evidence>
<accession>A0ABU9WGX6</accession>
<dbReference type="EMBL" id="JBCPYA010000005">
    <property type="protein sequence ID" value="MEN2471305.1"/>
    <property type="molecule type" value="Genomic_DNA"/>
</dbReference>